<evidence type="ECO:0000259" key="3">
    <source>
        <dbReference type="Pfam" id="PF19040"/>
    </source>
</evidence>
<evidence type="ECO:0000313" key="5">
    <source>
        <dbReference type="Proteomes" id="UP000583556"/>
    </source>
</evidence>
<feature type="transmembrane region" description="Helical" evidence="1">
    <location>
        <begin position="317"/>
        <end position="338"/>
    </location>
</feature>
<organism evidence="4 5">
    <name type="scientific">Novosphingobium olei</name>
    <dbReference type="NCBI Taxonomy" id="2728851"/>
    <lineage>
        <taxon>Bacteria</taxon>
        <taxon>Pseudomonadati</taxon>
        <taxon>Pseudomonadota</taxon>
        <taxon>Alphaproteobacteria</taxon>
        <taxon>Sphingomonadales</taxon>
        <taxon>Sphingomonadaceae</taxon>
        <taxon>Novosphingobium</taxon>
    </lineage>
</organism>
<dbReference type="Pfam" id="PF19040">
    <property type="entry name" value="SGNH"/>
    <property type="match status" value="1"/>
</dbReference>
<evidence type="ECO:0000256" key="1">
    <source>
        <dbReference type="SAM" id="Phobius"/>
    </source>
</evidence>
<feature type="transmembrane region" description="Helical" evidence="1">
    <location>
        <begin position="158"/>
        <end position="175"/>
    </location>
</feature>
<keyword evidence="1" id="KW-0472">Membrane</keyword>
<feature type="transmembrane region" description="Helical" evidence="1">
    <location>
        <begin position="258"/>
        <end position="278"/>
    </location>
</feature>
<feature type="transmembrane region" description="Helical" evidence="1">
    <location>
        <begin position="350"/>
        <end position="370"/>
    </location>
</feature>
<sequence>MTESPATGRHGVALAPPASPAFRSDINVLRAMAIVAVMGFHYRLAGFPGGFAGVDVFFVVSGFLMTGIVVSRLEAARFSLLDFYVNRTLRIVPALVVVLAVLLGVGWFRLIPADYQILGKNAAMAALFASNLRAHVDYFGADIGQEWLLHTWSLSLEWQFYLLYPVVLLAAWKLGLRRWIPALLALGALASFAISLWLLHHLPIAAFYLLPSRAWELLAGGLVWYAPELAVPRARILRLAGAALLALTLALADDRAWPGVLALLPTLGTALILAAGPARLPDPVERATGWLGLASYSIYLWHWPLALWVNASHPADLRWSAAAIALSAALGLASYHIVEQAPGRFRARRRGALALVVALALVAAAGWAIARSEGLPNRFGPAIAQVESDARTLPSFPPRCFALPGEAPSLCRFGKGAPQLILVGDSHAAAAFPAFEAAGGPDRAFQFGAYVGCMPVFGGRTAVVPSRCGEFATRVLPSLARPRTMPVVLIASWQSYFDVVYGPFGREEAAGDAASVVRSFRDTACKLAQAGPTYALLPVPGFAEPVPLALERRLRDGVAGEITTPLALHERANAQAYAMLRDASRRCGLRLLDPAPLLCRGGQCLGSLQGRAFYRDTEHLSVVGARRLAPLAAQVLDRGAMR</sequence>
<dbReference type="AlphaFoldDB" id="A0A7Y0GC16"/>
<feature type="transmembrane region" description="Helical" evidence="1">
    <location>
        <begin position="91"/>
        <end position="111"/>
    </location>
</feature>
<proteinExistence type="predicted"/>
<dbReference type="EMBL" id="JABBGM010000010">
    <property type="protein sequence ID" value="NML95574.1"/>
    <property type="molecule type" value="Genomic_DNA"/>
</dbReference>
<comment type="caution">
    <text evidence="4">The sequence shown here is derived from an EMBL/GenBank/DDBJ whole genome shotgun (WGS) entry which is preliminary data.</text>
</comment>
<feature type="transmembrane region" description="Helical" evidence="1">
    <location>
        <begin position="290"/>
        <end position="311"/>
    </location>
</feature>
<keyword evidence="4" id="KW-0012">Acyltransferase</keyword>
<dbReference type="PANTHER" id="PTHR23028">
    <property type="entry name" value="ACETYLTRANSFERASE"/>
    <property type="match status" value="1"/>
</dbReference>
<accession>A0A7Y0GC16</accession>
<dbReference type="Pfam" id="PF01757">
    <property type="entry name" value="Acyl_transf_3"/>
    <property type="match status" value="1"/>
</dbReference>
<dbReference type="Proteomes" id="UP000583556">
    <property type="component" value="Unassembled WGS sequence"/>
</dbReference>
<keyword evidence="1" id="KW-0812">Transmembrane</keyword>
<dbReference type="InterPro" id="IPR002656">
    <property type="entry name" value="Acyl_transf_3_dom"/>
</dbReference>
<dbReference type="GO" id="GO:0009103">
    <property type="term" value="P:lipopolysaccharide biosynthetic process"/>
    <property type="evidence" value="ECO:0007669"/>
    <property type="project" value="TreeGrafter"/>
</dbReference>
<feature type="transmembrane region" description="Helical" evidence="1">
    <location>
        <begin position="51"/>
        <end position="70"/>
    </location>
</feature>
<feature type="domain" description="SGNH" evidence="3">
    <location>
        <begin position="409"/>
        <end position="633"/>
    </location>
</feature>
<dbReference type="RefSeq" id="WP_169494772.1">
    <property type="nucleotide sequence ID" value="NZ_JABBGM010000010.1"/>
</dbReference>
<gene>
    <name evidence="4" type="ORF">HHL27_18015</name>
</gene>
<dbReference type="GO" id="GO:0016020">
    <property type="term" value="C:membrane"/>
    <property type="evidence" value="ECO:0007669"/>
    <property type="project" value="TreeGrafter"/>
</dbReference>
<keyword evidence="5" id="KW-1185">Reference proteome</keyword>
<feature type="transmembrane region" description="Helical" evidence="1">
    <location>
        <begin position="182"/>
        <end position="199"/>
    </location>
</feature>
<keyword evidence="4" id="KW-0808">Transferase</keyword>
<dbReference type="InterPro" id="IPR043968">
    <property type="entry name" value="SGNH"/>
</dbReference>
<dbReference type="GO" id="GO:0016747">
    <property type="term" value="F:acyltransferase activity, transferring groups other than amino-acyl groups"/>
    <property type="evidence" value="ECO:0007669"/>
    <property type="project" value="InterPro"/>
</dbReference>
<dbReference type="PANTHER" id="PTHR23028:SF53">
    <property type="entry name" value="ACYL_TRANSF_3 DOMAIN-CONTAINING PROTEIN"/>
    <property type="match status" value="1"/>
</dbReference>
<evidence type="ECO:0000259" key="2">
    <source>
        <dbReference type="Pfam" id="PF01757"/>
    </source>
</evidence>
<reference evidence="4 5" key="1">
    <citation type="submission" date="2020-04" db="EMBL/GenBank/DDBJ databases">
        <title>Novosphingobium sp. TW-4 isolated from soil.</title>
        <authorList>
            <person name="Dahal R.H."/>
            <person name="Chaudhary D.K."/>
        </authorList>
    </citation>
    <scope>NUCLEOTIDE SEQUENCE [LARGE SCALE GENOMIC DNA]</scope>
    <source>
        <strain evidence="4 5">TW-4</strain>
    </source>
</reference>
<feature type="domain" description="Acyltransferase 3" evidence="2">
    <location>
        <begin position="25"/>
        <end position="332"/>
    </location>
</feature>
<protein>
    <submittedName>
        <fullName evidence="4">Acyltransferase</fullName>
    </submittedName>
</protein>
<keyword evidence="1" id="KW-1133">Transmembrane helix</keyword>
<name>A0A7Y0GC16_9SPHN</name>
<evidence type="ECO:0000313" key="4">
    <source>
        <dbReference type="EMBL" id="NML95574.1"/>
    </source>
</evidence>
<dbReference type="InterPro" id="IPR050879">
    <property type="entry name" value="Acyltransferase_3"/>
</dbReference>